<accession>A0ABP7CUA2</accession>
<dbReference type="EMBL" id="BAABDC010000001">
    <property type="protein sequence ID" value="GAA3696385.1"/>
    <property type="molecule type" value="Genomic_DNA"/>
</dbReference>
<feature type="region of interest" description="Disordered" evidence="1">
    <location>
        <begin position="76"/>
        <end position="104"/>
    </location>
</feature>
<dbReference type="Proteomes" id="UP001501468">
    <property type="component" value="Unassembled WGS sequence"/>
</dbReference>
<evidence type="ECO:0000313" key="2">
    <source>
        <dbReference type="EMBL" id="GAA3696385.1"/>
    </source>
</evidence>
<evidence type="ECO:0000313" key="3">
    <source>
        <dbReference type="Proteomes" id="UP001501468"/>
    </source>
</evidence>
<name>A0ABP7CUA2_9MICO</name>
<keyword evidence="3" id="KW-1185">Reference proteome</keyword>
<proteinExistence type="predicted"/>
<feature type="region of interest" description="Disordered" evidence="1">
    <location>
        <begin position="1"/>
        <end position="24"/>
    </location>
</feature>
<evidence type="ECO:0000256" key="1">
    <source>
        <dbReference type="SAM" id="MobiDB-lite"/>
    </source>
</evidence>
<gene>
    <name evidence="2" type="ORF">GCM10022399_11080</name>
</gene>
<protein>
    <submittedName>
        <fullName evidence="2">Uncharacterized protein</fullName>
    </submittedName>
</protein>
<comment type="caution">
    <text evidence="2">The sequence shown here is derived from an EMBL/GenBank/DDBJ whole genome shotgun (WGS) entry which is preliminary data.</text>
</comment>
<organism evidence="2 3">
    <name type="scientific">Terrabacter ginsenosidimutans</name>
    <dbReference type="NCBI Taxonomy" id="490575"/>
    <lineage>
        <taxon>Bacteria</taxon>
        <taxon>Bacillati</taxon>
        <taxon>Actinomycetota</taxon>
        <taxon>Actinomycetes</taxon>
        <taxon>Micrococcales</taxon>
        <taxon>Intrasporangiaceae</taxon>
        <taxon>Terrabacter</taxon>
    </lineage>
</organism>
<sequence>MQRVIEHQADPVTGGDAPVPKVSGQPVRPLVQLEVGQLHGSVVDGEVTRLDPAQEIALLLEDVLQPIARAPAGALVRRGEDGSRTQLRVRRRSGGSCRARERHE</sequence>
<reference evidence="3" key="1">
    <citation type="journal article" date="2019" name="Int. J. Syst. Evol. Microbiol.">
        <title>The Global Catalogue of Microorganisms (GCM) 10K type strain sequencing project: providing services to taxonomists for standard genome sequencing and annotation.</title>
        <authorList>
            <consortium name="The Broad Institute Genomics Platform"/>
            <consortium name="The Broad Institute Genome Sequencing Center for Infectious Disease"/>
            <person name="Wu L."/>
            <person name="Ma J."/>
        </authorList>
    </citation>
    <scope>NUCLEOTIDE SEQUENCE [LARGE SCALE GENOMIC DNA]</scope>
    <source>
        <strain evidence="3">JCM 17125</strain>
    </source>
</reference>